<sequence length="161" mass="17319">MAKSSLSLRKQGGIFVVEGIKSPSGGLKFDRGMRKGTVTVNGRALPIAATGRLRTRVTVGEDALLCLDGRGAFVPGGGSPVEWRTSRPRRGRYHATLVRGSDLIEYSLTRSDGRSVQISVDGHWDQLELIALAGSFALLSRRRGDAYRTIAMAGILSPRVP</sequence>
<evidence type="ECO:0000313" key="1">
    <source>
        <dbReference type="EMBL" id="MDQ1025081.1"/>
    </source>
</evidence>
<proteinExistence type="predicted"/>
<protein>
    <submittedName>
        <fullName evidence="1">Uncharacterized protein</fullName>
    </submittedName>
</protein>
<accession>A0ABU0SND8</accession>
<gene>
    <name evidence="1" type="ORF">QF035_002663</name>
</gene>
<comment type="caution">
    <text evidence="1">The sequence shown here is derived from an EMBL/GenBank/DDBJ whole genome shotgun (WGS) entry which is preliminary data.</text>
</comment>
<organism evidence="1 2">
    <name type="scientific">Streptomyces umbrinus</name>
    <dbReference type="NCBI Taxonomy" id="67370"/>
    <lineage>
        <taxon>Bacteria</taxon>
        <taxon>Bacillati</taxon>
        <taxon>Actinomycetota</taxon>
        <taxon>Actinomycetes</taxon>
        <taxon>Kitasatosporales</taxon>
        <taxon>Streptomycetaceae</taxon>
        <taxon>Streptomyces</taxon>
        <taxon>Streptomyces phaeochromogenes group</taxon>
    </lineage>
</organism>
<dbReference type="Proteomes" id="UP001230328">
    <property type="component" value="Unassembled WGS sequence"/>
</dbReference>
<keyword evidence="2" id="KW-1185">Reference proteome</keyword>
<dbReference type="RefSeq" id="WP_307520394.1">
    <property type="nucleotide sequence ID" value="NZ_JAUSZI010000002.1"/>
</dbReference>
<evidence type="ECO:0000313" key="2">
    <source>
        <dbReference type="Proteomes" id="UP001230328"/>
    </source>
</evidence>
<name>A0ABU0SND8_9ACTN</name>
<reference evidence="1 2" key="1">
    <citation type="submission" date="2023-07" db="EMBL/GenBank/DDBJ databases">
        <title>Comparative genomics of wheat-associated soil bacteria to identify genetic determinants of phenazine resistance.</title>
        <authorList>
            <person name="Mouncey N."/>
        </authorList>
    </citation>
    <scope>NUCLEOTIDE SEQUENCE [LARGE SCALE GENOMIC DNA]</scope>
    <source>
        <strain evidence="1 2">V2I4</strain>
    </source>
</reference>
<dbReference type="EMBL" id="JAUSZI010000002">
    <property type="protein sequence ID" value="MDQ1025081.1"/>
    <property type="molecule type" value="Genomic_DNA"/>
</dbReference>